<dbReference type="RefSeq" id="WP_091274014.1">
    <property type="nucleotide sequence ID" value="NZ_FAOZ01000005.1"/>
</dbReference>
<dbReference type="SUPFAM" id="SSF52540">
    <property type="entry name" value="P-loop containing nucleoside triphosphate hydrolases"/>
    <property type="match status" value="1"/>
</dbReference>
<proteinExistence type="predicted"/>
<name>A0A0S4QKU1_9ACTN</name>
<dbReference type="InterPro" id="IPR027417">
    <property type="entry name" value="P-loop_NTPase"/>
</dbReference>
<gene>
    <name evidence="1" type="ORF">Ga0074812_105114</name>
</gene>
<dbReference type="AlphaFoldDB" id="A0A0S4QKU1"/>
<sequence length="376" mass="42657">MAEVRCPICLYVFDEWPDAYEGEFYEYDAERDVYEPVDESLLRSFREDDQDQHRRRFQAWLASKYLRCPNPFKDPTHYLFYPYGWYGEPFVIGMVGATTVGKSHLLAAMIGQLVNQRGLDDLGLSVTVADPRRHREYVRDQVDPLLGRSAVLPATLTPEDEAVSFVDAVIITNLRTRRDRLVTFYDIRGEDFASNRRSSDFVNAAGALVFVVDPHHSGLAGRPGKIDDEAFNAVLGKLKLVGRMDQRTGLFDIDAAVVVNKSDVLRFQPPVQDWYRRERTRGEVDLDDILDESTVAYGLLYSRNATAWLAPVRECRRATLHFASATGTEEALDRPGYYRRRVQPNRVLEPLVAVLAMAGIIDRAVFVGDRTGEVGI</sequence>
<evidence type="ECO:0000313" key="1">
    <source>
        <dbReference type="EMBL" id="CUU55464.1"/>
    </source>
</evidence>
<dbReference type="Gene3D" id="3.40.50.300">
    <property type="entry name" value="P-loop containing nucleotide triphosphate hydrolases"/>
    <property type="match status" value="1"/>
</dbReference>
<keyword evidence="2" id="KW-1185">Reference proteome</keyword>
<organism evidence="1 2">
    <name type="scientific">Parafrankia irregularis</name>
    <dbReference type="NCBI Taxonomy" id="795642"/>
    <lineage>
        <taxon>Bacteria</taxon>
        <taxon>Bacillati</taxon>
        <taxon>Actinomycetota</taxon>
        <taxon>Actinomycetes</taxon>
        <taxon>Frankiales</taxon>
        <taxon>Frankiaceae</taxon>
        <taxon>Parafrankia</taxon>
    </lineage>
</organism>
<dbReference type="EMBL" id="FAOZ01000005">
    <property type="protein sequence ID" value="CUU55464.1"/>
    <property type="molecule type" value="Genomic_DNA"/>
</dbReference>
<dbReference type="Proteomes" id="UP000198802">
    <property type="component" value="Unassembled WGS sequence"/>
</dbReference>
<protein>
    <submittedName>
        <fullName evidence="1">Uncharacterized protein</fullName>
    </submittedName>
</protein>
<accession>A0A0S4QKU1</accession>
<evidence type="ECO:0000313" key="2">
    <source>
        <dbReference type="Proteomes" id="UP000198802"/>
    </source>
</evidence>
<reference evidence="2" key="1">
    <citation type="submission" date="2015-11" db="EMBL/GenBank/DDBJ databases">
        <authorList>
            <person name="Varghese N."/>
        </authorList>
    </citation>
    <scope>NUCLEOTIDE SEQUENCE [LARGE SCALE GENOMIC DNA]</scope>
    <source>
        <strain evidence="2">DSM 45899</strain>
    </source>
</reference>